<sequence length="155" mass="16580">MTFDPPAEPLSSTPRRPGDVPGRLLVAVVALALAVAVEGAGGGRWRWIAGSVAATALLPVLVPRLRWLVEAVAVYTGVWLGFNLLRAGADATGWADQALGLVPRAEARLFDGRLPLAVLQDRFADRPPLARYDYGLTAIYLSFFVAPYLVAAMLL</sequence>
<keyword evidence="1" id="KW-1133">Transmembrane helix</keyword>
<proteinExistence type="predicted"/>
<evidence type="ECO:0000256" key="1">
    <source>
        <dbReference type="SAM" id="Phobius"/>
    </source>
</evidence>
<gene>
    <name evidence="2" type="ORF">AVDCRST_MAG19-1672</name>
</gene>
<feature type="transmembrane region" description="Helical" evidence="1">
    <location>
        <begin position="132"/>
        <end position="154"/>
    </location>
</feature>
<organism evidence="2">
    <name type="scientific">uncultured Thermomicrobiales bacterium</name>
    <dbReference type="NCBI Taxonomy" id="1645740"/>
    <lineage>
        <taxon>Bacteria</taxon>
        <taxon>Pseudomonadati</taxon>
        <taxon>Thermomicrobiota</taxon>
        <taxon>Thermomicrobia</taxon>
        <taxon>Thermomicrobiales</taxon>
        <taxon>environmental samples</taxon>
    </lineage>
</organism>
<evidence type="ECO:0000313" key="2">
    <source>
        <dbReference type="EMBL" id="CAA9559309.1"/>
    </source>
</evidence>
<protein>
    <submittedName>
        <fullName evidence="2">Uncharacterized protein</fullName>
    </submittedName>
</protein>
<accession>A0A6J4UVQ4</accession>
<dbReference type="EMBL" id="CADCWL010000069">
    <property type="protein sequence ID" value="CAA9559309.1"/>
    <property type="molecule type" value="Genomic_DNA"/>
</dbReference>
<keyword evidence="1" id="KW-0812">Transmembrane</keyword>
<feature type="transmembrane region" description="Helical" evidence="1">
    <location>
        <begin position="20"/>
        <end position="37"/>
    </location>
</feature>
<name>A0A6J4UVQ4_9BACT</name>
<reference evidence="2" key="1">
    <citation type="submission" date="2020-02" db="EMBL/GenBank/DDBJ databases">
        <authorList>
            <person name="Meier V. D."/>
        </authorList>
    </citation>
    <scope>NUCLEOTIDE SEQUENCE</scope>
    <source>
        <strain evidence="2">AVDCRST_MAG19</strain>
    </source>
</reference>
<keyword evidence="1" id="KW-0472">Membrane</keyword>
<dbReference type="AlphaFoldDB" id="A0A6J4UVQ4"/>